<evidence type="ECO:0000313" key="2">
    <source>
        <dbReference type="EMBL" id="KAE8706888.1"/>
    </source>
</evidence>
<evidence type="ECO:0000313" key="3">
    <source>
        <dbReference type="Proteomes" id="UP000436088"/>
    </source>
</evidence>
<comment type="caution">
    <text evidence="2">The sequence shown here is derived from an EMBL/GenBank/DDBJ whole genome shotgun (WGS) entry which is preliminary data.</text>
</comment>
<organism evidence="2 3">
    <name type="scientific">Hibiscus syriacus</name>
    <name type="common">Rose of Sharon</name>
    <dbReference type="NCBI Taxonomy" id="106335"/>
    <lineage>
        <taxon>Eukaryota</taxon>
        <taxon>Viridiplantae</taxon>
        <taxon>Streptophyta</taxon>
        <taxon>Embryophyta</taxon>
        <taxon>Tracheophyta</taxon>
        <taxon>Spermatophyta</taxon>
        <taxon>Magnoliopsida</taxon>
        <taxon>eudicotyledons</taxon>
        <taxon>Gunneridae</taxon>
        <taxon>Pentapetalae</taxon>
        <taxon>rosids</taxon>
        <taxon>malvids</taxon>
        <taxon>Malvales</taxon>
        <taxon>Malvaceae</taxon>
        <taxon>Malvoideae</taxon>
        <taxon>Hibiscus</taxon>
    </lineage>
</organism>
<keyword evidence="3" id="KW-1185">Reference proteome</keyword>
<sequence length="650" mass="71648">MSVATSTQHVQDFLGEFHYFRRFLLYTPYVQTQPSPENPHNSSDTTADNNSFNGIRNIVITVRIEVSEFIGLGTPVSKHRGQAKSIEDLSKSELLDRVKTAGHCLIETCEQIVGCSQASAGSSEPAPPPETILNLPILAPEDSFIPNKRSKGGSRFGFVHFASLEDATKAIFCADRSRIHGNIVRVFMARFKPREAFWRKKSSTPKPVVAKSRAENALEAPIVGVIDEDKLSTLKFSLWKYGRKGTPPFVWNPSTFRNIAGNWGELISIEEGTLNPGSFDRALIQFEPCFNLESVWEDSLLIDVAVAYSVPEKALVVPRLEEVWAKDSDLQAGRHGPNAHIALCQRSSFSNEEVGNLLVHVDPLVELCSGAVGNNLELALSHSVMRLNKYSRGHVEDTYYHDHDHDHDPRRDGDGGGARESPLFSITQQGSGKAKPLIPFPIVFPILCGIEHYQLGVFIRVGFPTSLLSDREQGGLSRAAAAVRLVSGRGNGCGNDLPAGHVEHDLDGHSSPLDRMMTNGYVVSPNVELDSFRKKVEGSLSQHPVGRDSEESLSLPLRSFTKNLKLKKFGSMLDIQGKVLSKAERRRRDLALKKFNLSQSDLLLSELSDTSISDSVLKQRWAEAYVEAHEAVFLGRQLGLVGGSPENVIL</sequence>
<dbReference type="GO" id="GO:0003676">
    <property type="term" value="F:nucleic acid binding"/>
    <property type="evidence" value="ECO:0007669"/>
    <property type="project" value="InterPro"/>
</dbReference>
<reference evidence="2" key="1">
    <citation type="submission" date="2019-09" db="EMBL/GenBank/DDBJ databases">
        <title>Draft genome information of white flower Hibiscus syriacus.</title>
        <authorList>
            <person name="Kim Y.-M."/>
        </authorList>
    </citation>
    <scope>NUCLEOTIDE SEQUENCE [LARGE SCALE GENOMIC DNA]</scope>
    <source>
        <strain evidence="2">YM2019G1</strain>
    </source>
</reference>
<dbReference type="Gene3D" id="3.30.70.330">
    <property type="match status" value="1"/>
</dbReference>
<evidence type="ECO:0000256" key="1">
    <source>
        <dbReference type="SAM" id="MobiDB-lite"/>
    </source>
</evidence>
<dbReference type="Proteomes" id="UP000436088">
    <property type="component" value="Unassembled WGS sequence"/>
</dbReference>
<feature type="region of interest" description="Disordered" evidence="1">
    <location>
        <begin position="399"/>
        <end position="433"/>
    </location>
</feature>
<dbReference type="InterPro" id="IPR035979">
    <property type="entry name" value="RBD_domain_sf"/>
</dbReference>
<dbReference type="InterPro" id="IPR012677">
    <property type="entry name" value="Nucleotide-bd_a/b_plait_sf"/>
</dbReference>
<feature type="compositionally biased region" description="Basic and acidic residues" evidence="1">
    <location>
        <begin position="399"/>
        <end position="414"/>
    </location>
</feature>
<name>A0A6A3ASK6_HIBSY</name>
<proteinExistence type="predicted"/>
<accession>A0A6A3ASK6</accession>
<dbReference type="EMBL" id="VEPZ02000966">
    <property type="protein sequence ID" value="KAE8706888.1"/>
    <property type="molecule type" value="Genomic_DNA"/>
</dbReference>
<dbReference type="AlphaFoldDB" id="A0A6A3ASK6"/>
<evidence type="ECO:0008006" key="4">
    <source>
        <dbReference type="Google" id="ProtNLM"/>
    </source>
</evidence>
<feature type="region of interest" description="Disordered" evidence="1">
    <location>
        <begin position="31"/>
        <end position="50"/>
    </location>
</feature>
<gene>
    <name evidence="2" type="ORF">F3Y22_tig00110387pilonHSYRG00110</name>
</gene>
<dbReference type="SUPFAM" id="SSF54928">
    <property type="entry name" value="RNA-binding domain, RBD"/>
    <property type="match status" value="1"/>
</dbReference>
<protein>
    <recommendedName>
        <fullName evidence="4">RRM domain-containing protein</fullName>
    </recommendedName>
</protein>